<sequence length="120" mass="13399">MTVKVEQLTGGYGKRPVIKDINFELNKGEIVGLIGLNGAGKSTTIKHMLGLLTPMEGSLSISDININDDIEAYRRKLSYIPESPVIYEELTLEEHIEMTAMAYDIDRDEAMNRAMPLLKT</sequence>
<organism evidence="5 6">
    <name type="scientific">Mesobacillus boroniphilus</name>
    <dbReference type="NCBI Taxonomy" id="308892"/>
    <lineage>
        <taxon>Bacteria</taxon>
        <taxon>Bacillati</taxon>
        <taxon>Bacillota</taxon>
        <taxon>Bacilli</taxon>
        <taxon>Bacillales</taxon>
        <taxon>Bacillaceae</taxon>
        <taxon>Mesobacillus</taxon>
    </lineage>
</organism>
<keyword evidence="6" id="KW-1185">Reference proteome</keyword>
<evidence type="ECO:0000313" key="5">
    <source>
        <dbReference type="EMBL" id="MBS8267112.1"/>
    </source>
</evidence>
<proteinExistence type="predicted"/>
<keyword evidence="3 5" id="KW-0067">ATP-binding</keyword>
<dbReference type="AlphaFoldDB" id="A0A944GYK7"/>
<keyword evidence="2" id="KW-0547">Nucleotide-binding</keyword>
<feature type="domain" description="ABC transporter" evidence="4">
    <location>
        <begin position="19"/>
        <end position="108"/>
    </location>
</feature>
<reference evidence="5 6" key="1">
    <citation type="journal article" date="2021" name="Microorganisms">
        <title>Bacterial Dimethylsulfoniopropionate Biosynthesis in the East China Sea.</title>
        <authorList>
            <person name="Liu J."/>
            <person name="Zhang Y."/>
            <person name="Liu J."/>
            <person name="Zhong H."/>
            <person name="Williams B.T."/>
            <person name="Zheng Y."/>
            <person name="Curson A.R.J."/>
            <person name="Sun C."/>
            <person name="Sun H."/>
            <person name="Song D."/>
            <person name="Wagner Mackenzie B."/>
            <person name="Bermejo Martinez A."/>
            <person name="Todd J.D."/>
            <person name="Zhang X.H."/>
        </authorList>
    </citation>
    <scope>NUCLEOTIDE SEQUENCE [LARGE SCALE GENOMIC DNA]</scope>
    <source>
        <strain evidence="5 6">ESS08</strain>
    </source>
</reference>
<dbReference type="InterPro" id="IPR051782">
    <property type="entry name" value="ABC_Transporter_VariousFunc"/>
</dbReference>
<comment type="caution">
    <text evidence="5">The sequence shown here is derived from an EMBL/GenBank/DDBJ whole genome shotgun (WGS) entry which is preliminary data.</text>
</comment>
<feature type="non-terminal residue" evidence="5">
    <location>
        <position position="120"/>
    </location>
</feature>
<evidence type="ECO:0000313" key="6">
    <source>
        <dbReference type="Proteomes" id="UP000761411"/>
    </source>
</evidence>
<evidence type="ECO:0000256" key="1">
    <source>
        <dbReference type="ARBA" id="ARBA00022448"/>
    </source>
</evidence>
<keyword evidence="1" id="KW-0813">Transport</keyword>
<dbReference type="PANTHER" id="PTHR42939">
    <property type="entry name" value="ABC TRANSPORTER ATP-BINDING PROTEIN ALBC-RELATED"/>
    <property type="match status" value="1"/>
</dbReference>
<evidence type="ECO:0000256" key="3">
    <source>
        <dbReference type="ARBA" id="ARBA00022840"/>
    </source>
</evidence>
<dbReference type="Gene3D" id="3.40.50.300">
    <property type="entry name" value="P-loop containing nucleotide triphosphate hydrolases"/>
    <property type="match status" value="1"/>
</dbReference>
<evidence type="ECO:0000256" key="2">
    <source>
        <dbReference type="ARBA" id="ARBA00022741"/>
    </source>
</evidence>
<accession>A0A944GYK7</accession>
<evidence type="ECO:0000259" key="4">
    <source>
        <dbReference type="Pfam" id="PF00005"/>
    </source>
</evidence>
<dbReference type="EMBL" id="QTKX01000027">
    <property type="protein sequence ID" value="MBS8267112.1"/>
    <property type="molecule type" value="Genomic_DNA"/>
</dbReference>
<dbReference type="Proteomes" id="UP000761411">
    <property type="component" value="Unassembled WGS sequence"/>
</dbReference>
<dbReference type="PANTHER" id="PTHR42939:SF5">
    <property type="entry name" value="ABC-TYPE TRANSPORTER ATP-BINDING PROTEIN ECSA"/>
    <property type="match status" value="1"/>
</dbReference>
<dbReference type="SUPFAM" id="SSF52540">
    <property type="entry name" value="P-loop containing nucleoside triphosphate hydrolases"/>
    <property type="match status" value="1"/>
</dbReference>
<dbReference type="InterPro" id="IPR027417">
    <property type="entry name" value="P-loop_NTPase"/>
</dbReference>
<dbReference type="GO" id="GO:0016887">
    <property type="term" value="F:ATP hydrolysis activity"/>
    <property type="evidence" value="ECO:0007669"/>
    <property type="project" value="InterPro"/>
</dbReference>
<dbReference type="InterPro" id="IPR003439">
    <property type="entry name" value="ABC_transporter-like_ATP-bd"/>
</dbReference>
<gene>
    <name evidence="5" type="ORF">DYI25_22325</name>
</gene>
<name>A0A944GYK7_9BACI</name>
<dbReference type="Pfam" id="PF00005">
    <property type="entry name" value="ABC_tran"/>
    <property type="match status" value="1"/>
</dbReference>
<protein>
    <submittedName>
        <fullName evidence="5">ATP-binding cassette domain-containing protein</fullName>
    </submittedName>
</protein>
<dbReference type="GO" id="GO:0005524">
    <property type="term" value="F:ATP binding"/>
    <property type="evidence" value="ECO:0007669"/>
    <property type="project" value="UniProtKB-KW"/>
</dbReference>